<dbReference type="RefSeq" id="WP_262565904.1">
    <property type="nucleotide sequence ID" value="NZ_JAPFCC010000001.1"/>
</dbReference>
<dbReference type="Pfam" id="PF04134">
    <property type="entry name" value="DCC1-like"/>
    <property type="match status" value="1"/>
</dbReference>
<name>A0ABT3N3I9_9GAMM</name>
<dbReference type="InterPro" id="IPR007263">
    <property type="entry name" value="DCC1-like"/>
</dbReference>
<dbReference type="InterPro" id="IPR044691">
    <property type="entry name" value="DCC1_Trx"/>
</dbReference>
<gene>
    <name evidence="1" type="ORF">NX722_26925</name>
</gene>
<evidence type="ECO:0000313" key="1">
    <source>
        <dbReference type="EMBL" id="MCW7556196.1"/>
    </source>
</evidence>
<sequence>MKITVYFDGACPLCVREIGRWRNAPFGCEVEWFDITGQEQALRQRGIDPRQAMLQLHTQTSDGKTFVSIDSYALLLKQLPRWRWLGVLMALPIIKSLLRWVYDGLTILRLKSEGRYPAECADCSASNKDN</sequence>
<reference evidence="1 2" key="1">
    <citation type="submission" date="2022-10" db="EMBL/GenBank/DDBJ databases">
        <title>High-quality genome sequences of two octocoral-associated bacteria, Endozoicomonas euniceicola EF212 and Endozoicomonas gorgoniicola PS125.</title>
        <authorList>
            <person name="Chiou Y.-J."/>
            <person name="Chen Y.-H."/>
        </authorList>
    </citation>
    <scope>NUCLEOTIDE SEQUENCE [LARGE SCALE GENOMIC DNA]</scope>
    <source>
        <strain evidence="1 2">PS125</strain>
    </source>
</reference>
<protein>
    <submittedName>
        <fullName evidence="1">DUF393 domain-containing protein</fullName>
    </submittedName>
</protein>
<dbReference type="PANTHER" id="PTHR34290">
    <property type="entry name" value="SI:CH73-390P7.2"/>
    <property type="match status" value="1"/>
</dbReference>
<accession>A0ABT3N3I9</accession>
<dbReference type="Proteomes" id="UP001209854">
    <property type="component" value="Unassembled WGS sequence"/>
</dbReference>
<organism evidence="1 2">
    <name type="scientific">Endozoicomonas gorgoniicola</name>
    <dbReference type="NCBI Taxonomy" id="1234144"/>
    <lineage>
        <taxon>Bacteria</taxon>
        <taxon>Pseudomonadati</taxon>
        <taxon>Pseudomonadota</taxon>
        <taxon>Gammaproteobacteria</taxon>
        <taxon>Oceanospirillales</taxon>
        <taxon>Endozoicomonadaceae</taxon>
        <taxon>Endozoicomonas</taxon>
    </lineage>
</organism>
<proteinExistence type="predicted"/>
<dbReference type="PANTHER" id="PTHR34290:SF2">
    <property type="entry name" value="OS04G0668800 PROTEIN"/>
    <property type="match status" value="1"/>
</dbReference>
<comment type="caution">
    <text evidence="1">The sequence shown here is derived from an EMBL/GenBank/DDBJ whole genome shotgun (WGS) entry which is preliminary data.</text>
</comment>
<keyword evidence="2" id="KW-1185">Reference proteome</keyword>
<evidence type="ECO:0000313" key="2">
    <source>
        <dbReference type="Proteomes" id="UP001209854"/>
    </source>
</evidence>
<dbReference type="EMBL" id="JAPFCC010000001">
    <property type="protein sequence ID" value="MCW7556196.1"/>
    <property type="molecule type" value="Genomic_DNA"/>
</dbReference>